<dbReference type="OrthoDB" id="2505969at2759"/>
<proteinExistence type="predicted"/>
<dbReference type="Pfam" id="PF18758">
    <property type="entry name" value="KDZ"/>
    <property type="match status" value="1"/>
</dbReference>
<organism evidence="1 2">
    <name type="scientific">Sparassis crispa</name>
    <dbReference type="NCBI Taxonomy" id="139825"/>
    <lineage>
        <taxon>Eukaryota</taxon>
        <taxon>Fungi</taxon>
        <taxon>Dikarya</taxon>
        <taxon>Basidiomycota</taxon>
        <taxon>Agaricomycotina</taxon>
        <taxon>Agaricomycetes</taxon>
        <taxon>Polyporales</taxon>
        <taxon>Sparassidaceae</taxon>
        <taxon>Sparassis</taxon>
    </lineage>
</organism>
<dbReference type="GeneID" id="38779566"/>
<keyword evidence="2" id="KW-1185">Reference proteome</keyword>
<name>A0A401GKH6_9APHY</name>
<accession>A0A401GKH6</accession>
<reference evidence="1 2" key="1">
    <citation type="journal article" date="2018" name="Sci. Rep.">
        <title>Genome sequence of the cauliflower mushroom Sparassis crispa (Hanabiratake) and its association with beneficial usage.</title>
        <authorList>
            <person name="Kiyama R."/>
            <person name="Furutani Y."/>
            <person name="Kawaguchi K."/>
            <person name="Nakanishi T."/>
        </authorList>
    </citation>
    <scope>NUCLEOTIDE SEQUENCE [LARGE SCALE GENOMIC DNA]</scope>
</reference>
<gene>
    <name evidence="1" type="ORF">SCP_0410340</name>
</gene>
<dbReference type="EMBL" id="BFAD01000004">
    <property type="protein sequence ID" value="GBE82649.1"/>
    <property type="molecule type" value="Genomic_DNA"/>
</dbReference>
<dbReference type="RefSeq" id="XP_027613562.1">
    <property type="nucleotide sequence ID" value="XM_027757761.1"/>
</dbReference>
<dbReference type="PANTHER" id="PTHR33096">
    <property type="entry name" value="CXC2 DOMAIN-CONTAINING PROTEIN"/>
    <property type="match status" value="1"/>
</dbReference>
<evidence type="ECO:0000313" key="2">
    <source>
        <dbReference type="Proteomes" id="UP000287166"/>
    </source>
</evidence>
<dbReference type="AlphaFoldDB" id="A0A401GKH6"/>
<dbReference type="STRING" id="139825.A0A401GKH6"/>
<evidence type="ECO:0000313" key="1">
    <source>
        <dbReference type="EMBL" id="GBE82649.1"/>
    </source>
</evidence>
<dbReference type="PANTHER" id="PTHR33096:SF1">
    <property type="entry name" value="CXC1-LIKE CYSTEINE CLUSTER ASSOCIATED WITH KDZ TRANSPOSASES DOMAIN-CONTAINING PROTEIN"/>
    <property type="match status" value="1"/>
</dbReference>
<sequence>MVQSGELAKYPLAMVVKVLELLGPHSMGGYDIGCTFISTIHKSSLGADFHHLQCCMCVNAFHGYSHNHACQTQNHPNVIEGMGIEDLEMMEHILSSSNQLASIIRYASRYHRQMFIDMFFKQWDDDHYASLGNFLYNNYRQALDIINNDSATLTEALASLNIQCTDLEKWQQEEAEYFAMLGKEDEWDVHAVAYVQLLQELHKLDVHHANTTSHFLMITPTDYKFMPPPSRSSTNQIYDHELSQTCKLETQRRHLAERHQQVLHEVIAMEVSMGISDQWVRMSPQYIETMCYIQTREYCRALDELQRLVVQHLFELHNLNLTQTGNFSLSEVIII</sequence>
<dbReference type="InParanoid" id="A0A401GKH6"/>
<comment type="caution">
    <text evidence="1">The sequence shown here is derived from an EMBL/GenBank/DDBJ whole genome shotgun (WGS) entry which is preliminary data.</text>
</comment>
<dbReference type="InterPro" id="IPR040521">
    <property type="entry name" value="KDZ"/>
</dbReference>
<dbReference type="Proteomes" id="UP000287166">
    <property type="component" value="Unassembled WGS sequence"/>
</dbReference>
<protein>
    <submittedName>
        <fullName evidence="1">Uncharacterized protein</fullName>
    </submittedName>
</protein>